<feature type="chain" id="PRO_5040336997" evidence="2">
    <location>
        <begin position="17"/>
        <end position="105"/>
    </location>
</feature>
<organism evidence="3 4">
    <name type="scientific">Paraphaeosphaeria minitans</name>
    <dbReference type="NCBI Taxonomy" id="565426"/>
    <lineage>
        <taxon>Eukaryota</taxon>
        <taxon>Fungi</taxon>
        <taxon>Dikarya</taxon>
        <taxon>Ascomycota</taxon>
        <taxon>Pezizomycotina</taxon>
        <taxon>Dothideomycetes</taxon>
        <taxon>Pleosporomycetidae</taxon>
        <taxon>Pleosporales</taxon>
        <taxon>Massarineae</taxon>
        <taxon>Didymosphaeriaceae</taxon>
        <taxon>Paraphaeosphaeria</taxon>
    </lineage>
</organism>
<accession>A0A9P6GPT0</accession>
<evidence type="ECO:0000313" key="4">
    <source>
        <dbReference type="Proteomes" id="UP000756921"/>
    </source>
</evidence>
<keyword evidence="2" id="KW-0732">Signal</keyword>
<evidence type="ECO:0000256" key="2">
    <source>
        <dbReference type="SAM" id="SignalP"/>
    </source>
</evidence>
<dbReference type="EMBL" id="WJXW01000002">
    <property type="protein sequence ID" value="KAF9739637.1"/>
    <property type="molecule type" value="Genomic_DNA"/>
</dbReference>
<dbReference type="AlphaFoldDB" id="A0A9P6GPT0"/>
<feature type="compositionally biased region" description="Basic and acidic residues" evidence="1">
    <location>
        <begin position="44"/>
        <end position="69"/>
    </location>
</feature>
<evidence type="ECO:0000313" key="3">
    <source>
        <dbReference type="EMBL" id="KAF9739637.1"/>
    </source>
</evidence>
<dbReference type="OrthoDB" id="3802800at2759"/>
<comment type="caution">
    <text evidence="3">The sequence shown here is derived from an EMBL/GenBank/DDBJ whole genome shotgun (WGS) entry which is preliminary data.</text>
</comment>
<feature type="signal peptide" evidence="2">
    <location>
        <begin position="1"/>
        <end position="16"/>
    </location>
</feature>
<reference evidence="3" key="1">
    <citation type="journal article" date="2020" name="Mol. Plant Microbe Interact.">
        <title>Genome Sequence of the Biocontrol Agent Coniothyrium minitans strain Conio (IMI 134523).</title>
        <authorList>
            <person name="Patel D."/>
            <person name="Shittu T.A."/>
            <person name="Baroncelli R."/>
            <person name="Muthumeenakshi S."/>
            <person name="Osborne T.H."/>
            <person name="Janganan T.K."/>
            <person name="Sreenivasaprasad S."/>
        </authorList>
    </citation>
    <scope>NUCLEOTIDE SEQUENCE</scope>
    <source>
        <strain evidence="3">Conio</strain>
    </source>
</reference>
<evidence type="ECO:0000256" key="1">
    <source>
        <dbReference type="SAM" id="MobiDB-lite"/>
    </source>
</evidence>
<dbReference type="Proteomes" id="UP000756921">
    <property type="component" value="Unassembled WGS sequence"/>
</dbReference>
<gene>
    <name evidence="3" type="ORF">PMIN01_02271</name>
</gene>
<sequence length="105" mass="11642">MRYSLILATFSLAALAAPLPKEQAREVNIEARNTRKLGNGLHVSSREAEPKGNLRPWSREAAPEAEPKGNLRPWSAREAGPEAKINLQLNERQIPDKTPDPPVLE</sequence>
<proteinExistence type="predicted"/>
<protein>
    <submittedName>
        <fullName evidence="3">Uncharacterized protein</fullName>
    </submittedName>
</protein>
<feature type="region of interest" description="Disordered" evidence="1">
    <location>
        <begin position="36"/>
        <end position="105"/>
    </location>
</feature>
<keyword evidence="4" id="KW-1185">Reference proteome</keyword>
<name>A0A9P6GPT0_9PLEO</name>